<feature type="binding site" evidence="3">
    <location>
        <begin position="175"/>
        <end position="177"/>
    </location>
    <ligand>
        <name>NAD(+)</name>
        <dbReference type="ChEBI" id="CHEBI:57540"/>
    </ligand>
</feature>
<feature type="binding site" evidence="3">
    <location>
        <begin position="12"/>
        <end position="31"/>
    </location>
    <ligand>
        <name>NAD(+)</name>
        <dbReference type="ChEBI" id="CHEBI:57540"/>
    </ligand>
</feature>
<dbReference type="InterPro" id="IPR027546">
    <property type="entry name" value="Sirtuin_class_III"/>
</dbReference>
<evidence type="ECO:0000259" key="5">
    <source>
        <dbReference type="PROSITE" id="PS50305"/>
    </source>
</evidence>
<dbReference type="CDD" id="cd01412">
    <property type="entry name" value="SIRT5_Af1_CobB"/>
    <property type="match status" value="1"/>
</dbReference>
<protein>
    <recommendedName>
        <fullName evidence="3">NAD-dependent protein deacylase</fullName>
        <ecNumber evidence="3">2.3.1.286</ecNumber>
    </recommendedName>
    <alternativeName>
        <fullName evidence="3">Regulatory protein SIR2 homolog</fullName>
    </alternativeName>
</protein>
<evidence type="ECO:0000256" key="3">
    <source>
        <dbReference type="HAMAP-Rule" id="MF_01121"/>
    </source>
</evidence>
<keyword evidence="3 4" id="KW-0862">Zinc</keyword>
<keyword evidence="3" id="KW-0963">Cytoplasm</keyword>
<dbReference type="InterPro" id="IPR029035">
    <property type="entry name" value="DHS-like_NAD/FAD-binding_dom"/>
</dbReference>
<dbReference type="EC" id="2.3.1.286" evidence="3"/>
<organism evidence="6 7">
    <name type="scientific">Nocardioides fonticola</name>
    <dbReference type="NCBI Taxonomy" id="450363"/>
    <lineage>
        <taxon>Bacteria</taxon>
        <taxon>Bacillati</taxon>
        <taxon>Actinomycetota</taxon>
        <taxon>Actinomycetes</taxon>
        <taxon>Propionibacteriales</taxon>
        <taxon>Nocardioidaceae</taxon>
        <taxon>Nocardioides</taxon>
    </lineage>
</organism>
<comment type="caution">
    <text evidence="6">The sequence shown here is derived from an EMBL/GenBank/DDBJ whole genome shotgun (WGS) entry which is preliminary data.</text>
</comment>
<comment type="function">
    <text evidence="3">NAD-dependent lysine deacetylase and desuccinylase that specifically removes acetyl and succinyl groups on target proteins. Modulates the activities of several proteins which are inactive in their acylated form.</text>
</comment>
<feature type="binding site" evidence="3 4">
    <location>
        <position position="139"/>
    </location>
    <ligand>
        <name>Zn(2+)</name>
        <dbReference type="ChEBI" id="CHEBI:29105"/>
    </ligand>
</feature>
<feature type="binding site" evidence="3">
    <location>
        <begin position="91"/>
        <end position="94"/>
    </location>
    <ligand>
        <name>NAD(+)</name>
        <dbReference type="ChEBI" id="CHEBI:57540"/>
    </ligand>
</feature>
<comment type="subcellular location">
    <subcellularLocation>
        <location evidence="3">Cytoplasm</location>
    </subcellularLocation>
</comment>
<feature type="binding site" evidence="3">
    <location>
        <begin position="201"/>
        <end position="203"/>
    </location>
    <ligand>
        <name>NAD(+)</name>
        <dbReference type="ChEBI" id="CHEBI:57540"/>
    </ligand>
</feature>
<reference evidence="7" key="1">
    <citation type="journal article" date="2019" name="Int. J. Syst. Evol. Microbiol.">
        <title>The Global Catalogue of Microorganisms (GCM) 10K type strain sequencing project: providing services to taxonomists for standard genome sequencing and annotation.</title>
        <authorList>
            <consortium name="The Broad Institute Genomics Platform"/>
            <consortium name="The Broad Institute Genome Sequencing Center for Infectious Disease"/>
            <person name="Wu L."/>
            <person name="Ma J."/>
        </authorList>
    </citation>
    <scope>NUCLEOTIDE SEQUENCE [LARGE SCALE GENOMIC DNA]</scope>
    <source>
        <strain evidence="7">JCM 16703</strain>
    </source>
</reference>
<gene>
    <name evidence="3 6" type="primary">cobB</name>
    <name evidence="6" type="ORF">GCM10022215_33630</name>
</gene>
<name>A0ABP7XST9_9ACTN</name>
<comment type="catalytic activity">
    <reaction evidence="3">
        <text>N(6)-acetyl-L-lysyl-[protein] + NAD(+) + H2O = 2''-O-acetyl-ADP-D-ribose + nicotinamide + L-lysyl-[protein]</text>
        <dbReference type="Rhea" id="RHEA:43636"/>
        <dbReference type="Rhea" id="RHEA-COMP:9752"/>
        <dbReference type="Rhea" id="RHEA-COMP:10731"/>
        <dbReference type="ChEBI" id="CHEBI:15377"/>
        <dbReference type="ChEBI" id="CHEBI:17154"/>
        <dbReference type="ChEBI" id="CHEBI:29969"/>
        <dbReference type="ChEBI" id="CHEBI:57540"/>
        <dbReference type="ChEBI" id="CHEBI:61930"/>
        <dbReference type="ChEBI" id="CHEBI:83767"/>
        <dbReference type="EC" id="2.3.1.286"/>
    </reaction>
</comment>
<evidence type="ECO:0000313" key="7">
    <source>
        <dbReference type="Proteomes" id="UP001501495"/>
    </source>
</evidence>
<evidence type="ECO:0000256" key="2">
    <source>
        <dbReference type="ARBA" id="ARBA00023027"/>
    </source>
</evidence>
<comment type="catalytic activity">
    <reaction evidence="3">
        <text>N(6)-succinyl-L-lysyl-[protein] + NAD(+) + H2O = 2''-O-succinyl-ADP-D-ribose + nicotinamide + L-lysyl-[protein]</text>
        <dbReference type="Rhea" id="RHEA:47668"/>
        <dbReference type="Rhea" id="RHEA-COMP:9752"/>
        <dbReference type="Rhea" id="RHEA-COMP:11877"/>
        <dbReference type="ChEBI" id="CHEBI:15377"/>
        <dbReference type="ChEBI" id="CHEBI:17154"/>
        <dbReference type="ChEBI" id="CHEBI:29969"/>
        <dbReference type="ChEBI" id="CHEBI:57540"/>
        <dbReference type="ChEBI" id="CHEBI:87830"/>
        <dbReference type="ChEBI" id="CHEBI:87832"/>
    </reaction>
</comment>
<proteinExistence type="inferred from homology"/>
<accession>A0ABP7XST9</accession>
<dbReference type="Gene3D" id="3.40.50.1220">
    <property type="entry name" value="TPP-binding domain"/>
    <property type="match status" value="1"/>
</dbReference>
<comment type="similarity">
    <text evidence="3">Belongs to the sirtuin family. Class III subfamily.</text>
</comment>
<evidence type="ECO:0000256" key="1">
    <source>
        <dbReference type="ARBA" id="ARBA00022679"/>
    </source>
</evidence>
<dbReference type="PROSITE" id="PS50305">
    <property type="entry name" value="SIRTUIN"/>
    <property type="match status" value="1"/>
</dbReference>
<feature type="binding site" evidence="3">
    <location>
        <position position="219"/>
    </location>
    <ligand>
        <name>NAD(+)</name>
        <dbReference type="ChEBI" id="CHEBI:57540"/>
    </ligand>
</feature>
<dbReference type="InterPro" id="IPR050134">
    <property type="entry name" value="NAD-dep_sirtuin_deacylases"/>
</dbReference>
<dbReference type="Proteomes" id="UP001501495">
    <property type="component" value="Unassembled WGS sequence"/>
</dbReference>
<comment type="cofactor">
    <cofactor evidence="3">
        <name>Zn(2+)</name>
        <dbReference type="ChEBI" id="CHEBI:29105"/>
    </cofactor>
    <text evidence="3">Binds 1 zinc ion per subunit.</text>
</comment>
<sequence>MSMSPKIVVLTGAGISAESGVPTFRDADGLWEGHRVEDVATPEAYDLQPITVHRFYDARRAALAAVEPNPAHRALARLEDALGDDLTLVTQNIDDLHERGGSRRVVHMHGELLAAWCRACSARVRWTGELADLPPCPACGVTELRPDVVWFGEVPYHMDRIAMALAEADLFVSIGTSGAVYPAAGFVQQAARYGARTLELNLEPSEGTMWFREARHGRAGDLVPAWVDEVLAQLG</sequence>
<dbReference type="PANTHER" id="PTHR11085">
    <property type="entry name" value="NAD-DEPENDENT PROTEIN DEACYLASE SIRTUIN-5, MITOCHONDRIAL-RELATED"/>
    <property type="match status" value="1"/>
</dbReference>
<dbReference type="HAMAP" id="MF_01121">
    <property type="entry name" value="Sirtuin_ClassIII"/>
    <property type="match status" value="1"/>
</dbReference>
<dbReference type="Pfam" id="PF02146">
    <property type="entry name" value="SIR2"/>
    <property type="match status" value="1"/>
</dbReference>
<feature type="binding site" evidence="3 4">
    <location>
        <position position="136"/>
    </location>
    <ligand>
        <name>Zn(2+)</name>
        <dbReference type="ChEBI" id="CHEBI:29105"/>
    </ligand>
</feature>
<keyword evidence="1" id="KW-0808">Transferase</keyword>
<feature type="binding site" evidence="3">
    <location>
        <position position="59"/>
    </location>
    <ligand>
        <name>substrate</name>
    </ligand>
</feature>
<feature type="domain" description="Deacetylase sirtuin-type" evidence="5">
    <location>
        <begin position="1"/>
        <end position="235"/>
    </location>
</feature>
<evidence type="ECO:0000256" key="4">
    <source>
        <dbReference type="PROSITE-ProRule" id="PRU00236"/>
    </source>
</evidence>
<feature type="active site" description="Proton acceptor" evidence="3 4">
    <location>
        <position position="109"/>
    </location>
</feature>
<dbReference type="InterPro" id="IPR026590">
    <property type="entry name" value="Ssirtuin_cat_dom"/>
</dbReference>
<dbReference type="PANTHER" id="PTHR11085:SF4">
    <property type="entry name" value="NAD-DEPENDENT PROTEIN DEACYLASE"/>
    <property type="match status" value="1"/>
</dbReference>
<dbReference type="SUPFAM" id="SSF52467">
    <property type="entry name" value="DHS-like NAD/FAD-binding domain"/>
    <property type="match status" value="1"/>
</dbReference>
<dbReference type="InterPro" id="IPR003000">
    <property type="entry name" value="Sirtuin"/>
</dbReference>
<keyword evidence="3 4" id="KW-0479">Metal-binding</keyword>
<feature type="binding site" evidence="3 4">
    <location>
        <position position="120"/>
    </location>
    <ligand>
        <name>Zn(2+)</name>
        <dbReference type="ChEBI" id="CHEBI:29105"/>
    </ligand>
</feature>
<evidence type="ECO:0000313" key="6">
    <source>
        <dbReference type="EMBL" id="GAA4125258.1"/>
    </source>
</evidence>
<dbReference type="Gene3D" id="3.30.1600.10">
    <property type="entry name" value="SIR2/SIRT2 'Small Domain"/>
    <property type="match status" value="1"/>
</dbReference>
<dbReference type="InterPro" id="IPR026591">
    <property type="entry name" value="Sirtuin_cat_small_dom_sf"/>
</dbReference>
<feature type="binding site" evidence="3">
    <location>
        <position position="56"/>
    </location>
    <ligand>
        <name>substrate</name>
    </ligand>
</feature>
<keyword evidence="2 3" id="KW-0520">NAD</keyword>
<dbReference type="EMBL" id="BAAAZH010000026">
    <property type="protein sequence ID" value="GAA4125258.1"/>
    <property type="molecule type" value="Genomic_DNA"/>
</dbReference>
<comment type="domain">
    <text evidence="3">2 residues (Tyr-56 and Arg-59) present in a large hydrophobic pocket are probably involved in substrate specificity. They are important for desuccinylation activity, but dispensable for deacetylation activity.</text>
</comment>
<keyword evidence="7" id="KW-1185">Reference proteome</keyword>
<feature type="binding site" evidence="3 4">
    <location>
        <position position="117"/>
    </location>
    <ligand>
        <name>Zn(2+)</name>
        <dbReference type="ChEBI" id="CHEBI:29105"/>
    </ligand>
</feature>